<reference evidence="4 5" key="1">
    <citation type="submission" date="2015-12" db="EMBL/GenBank/DDBJ databases">
        <title>A stable core within a dynamic pangenome in Sulfolobus acidocaldarius.</title>
        <authorList>
            <person name="Anderson R."/>
            <person name="Kouris A."/>
            <person name="Seward C."/>
            <person name="Campbell K."/>
            <person name="Whitaker R."/>
        </authorList>
    </citation>
    <scope>NUCLEOTIDE SEQUENCE [LARGE SCALE GENOMIC DNA]</scope>
    <source>
        <strain evidence="2 5">GG12-C01-09</strain>
        <strain evidence="3 4">NG05B_CO5_07</strain>
    </source>
</reference>
<evidence type="ECO:0000313" key="4">
    <source>
        <dbReference type="Proteomes" id="UP000060043"/>
    </source>
</evidence>
<organism evidence="3 4">
    <name type="scientific">Sulfolobus acidocaldarius</name>
    <dbReference type="NCBI Taxonomy" id="2285"/>
    <lineage>
        <taxon>Archaea</taxon>
        <taxon>Thermoproteota</taxon>
        <taxon>Thermoprotei</taxon>
        <taxon>Sulfolobales</taxon>
        <taxon>Sulfolobaceae</taxon>
        <taxon>Sulfolobus</taxon>
    </lineage>
</organism>
<keyword evidence="1" id="KW-0472">Membrane</keyword>
<dbReference type="EMBL" id="CP013694">
    <property type="protein sequence ID" value="ALU29956.1"/>
    <property type="molecule type" value="Genomic_DNA"/>
</dbReference>
<dbReference type="EMBL" id="CP013695">
    <property type="protein sequence ID" value="ALU32699.1"/>
    <property type="molecule type" value="Genomic_DNA"/>
</dbReference>
<evidence type="ECO:0000313" key="2">
    <source>
        <dbReference type="EMBL" id="ALU29956.1"/>
    </source>
</evidence>
<dbReference type="Proteomes" id="UP000065473">
    <property type="component" value="Chromosome"/>
</dbReference>
<gene>
    <name evidence="2" type="ORF">ATY89_08415</name>
    <name evidence="3" type="ORF">ATZ20_11430</name>
</gene>
<sequence length="113" mass="13336">MDKYYLALLGEAGATGLAKAFYMRFKLKELEKAYHQELSHWTYFKKFRSSKLEKPIYYALIVFGLLVSIFGLKVTKAVIRRLEAGAINFYLERFSGDKDVEWIIENEREHMEI</sequence>
<dbReference type="OMA" id="ENEREHM"/>
<keyword evidence="1" id="KW-0812">Transmembrane</keyword>
<dbReference type="GeneID" id="14552442"/>
<name>A0A0U3FQM3_9CREN</name>
<dbReference type="RefSeq" id="WP_011278738.1">
    <property type="nucleotide sequence ID" value="NZ_BHWZ01000005.1"/>
</dbReference>
<evidence type="ECO:0000256" key="1">
    <source>
        <dbReference type="SAM" id="Phobius"/>
    </source>
</evidence>
<feature type="transmembrane region" description="Helical" evidence="1">
    <location>
        <begin position="55"/>
        <end position="72"/>
    </location>
</feature>
<accession>A0A0U3FQM3</accession>
<proteinExistence type="predicted"/>
<keyword evidence="1" id="KW-1133">Transmembrane helix</keyword>
<dbReference type="OrthoDB" id="34742at2157"/>
<evidence type="ECO:0000313" key="3">
    <source>
        <dbReference type="EMBL" id="ALU32699.1"/>
    </source>
</evidence>
<evidence type="ECO:0000313" key="5">
    <source>
        <dbReference type="Proteomes" id="UP000065473"/>
    </source>
</evidence>
<dbReference type="PaxDb" id="1435377-SUSAZ_08995"/>
<dbReference type="Proteomes" id="UP000060043">
    <property type="component" value="Chromosome"/>
</dbReference>
<protein>
    <submittedName>
        <fullName evidence="3">Uncharacterized protein</fullName>
    </submittedName>
</protein>
<dbReference type="AlphaFoldDB" id="A0A0U3FQM3"/>